<reference evidence="2" key="2">
    <citation type="submission" date="2021-03" db="UniProtKB">
        <authorList>
            <consortium name="EnsemblPlants"/>
        </authorList>
    </citation>
    <scope>IDENTIFICATION</scope>
</reference>
<proteinExistence type="predicted"/>
<dbReference type="EMBL" id="UZAU01000059">
    <property type="status" value="NOT_ANNOTATED_CDS"/>
    <property type="molecule type" value="Genomic_DNA"/>
</dbReference>
<dbReference type="SUPFAM" id="SSF56219">
    <property type="entry name" value="DNase I-like"/>
    <property type="match status" value="1"/>
</dbReference>
<dbReference type="Pfam" id="PF13966">
    <property type="entry name" value="zf-RVT"/>
    <property type="match status" value="1"/>
</dbReference>
<dbReference type="Gramene" id="evm.model.01.2158">
    <property type="protein sequence ID" value="cds.evm.model.01.2158"/>
    <property type="gene ID" value="evm.TU.01.2158"/>
</dbReference>
<protein>
    <recommendedName>
        <fullName evidence="1">Reverse transcriptase domain-containing protein</fullName>
    </recommendedName>
</protein>
<dbReference type="SUPFAM" id="SSF56672">
    <property type="entry name" value="DNA/RNA polymerases"/>
    <property type="match status" value="1"/>
</dbReference>
<dbReference type="CDD" id="cd01650">
    <property type="entry name" value="RT_nLTR_like"/>
    <property type="match status" value="1"/>
</dbReference>
<evidence type="ECO:0000259" key="1">
    <source>
        <dbReference type="PROSITE" id="PS50878"/>
    </source>
</evidence>
<feature type="domain" description="Reverse transcriptase" evidence="1">
    <location>
        <begin position="109"/>
        <end position="490"/>
    </location>
</feature>
<reference evidence="2" key="1">
    <citation type="submission" date="2018-11" db="EMBL/GenBank/DDBJ databases">
        <authorList>
            <person name="Grassa J C."/>
        </authorList>
    </citation>
    <scope>NUCLEOTIDE SEQUENCE [LARGE SCALE GENOMIC DNA]</scope>
</reference>
<dbReference type="EnsemblPlants" id="evm.model.01.2158">
    <property type="protein sequence ID" value="cds.evm.model.01.2158"/>
    <property type="gene ID" value="evm.TU.01.2158"/>
</dbReference>
<dbReference type="InterPro" id="IPR043502">
    <property type="entry name" value="DNA/RNA_pol_sf"/>
</dbReference>
<dbReference type="Pfam" id="PF00078">
    <property type="entry name" value="RVT_1"/>
    <property type="match status" value="1"/>
</dbReference>
<evidence type="ECO:0000313" key="2">
    <source>
        <dbReference type="EnsemblPlants" id="cds.evm.model.01.2158"/>
    </source>
</evidence>
<dbReference type="PROSITE" id="PS50878">
    <property type="entry name" value="RT_POL"/>
    <property type="match status" value="1"/>
</dbReference>
<accession>A0A803NJZ6</accession>
<name>A0A803NJZ6_CANSA</name>
<dbReference type="InterPro" id="IPR026960">
    <property type="entry name" value="RVT-Znf"/>
</dbReference>
<sequence>MCRVVYGANDNEGRRLLWADLCGLRTKENWLVMGDFNAILAKEERVGHRVCYHPDADMQCVQQCQIEDVKATGCYFTWSNKQQGRDRICSNIDRILANQEWLDQYPNDEAMFLNEGTFDHTPAILSLHPRWRSGKKPFKYFRMWSSHPNYFNKVSEVWHKEMRGTRMYQLIRKLKELKATLKEINREGFSDVQALFEQSKADQNDLQDKLQHDPLNADLHEAESNAQEKYNAAVKNYFSFLQQKAKAAWIQKGDSNSALFHASIKQRQNKIRSCLLLEKMECGLISQNQGGFIQERFIGHNIMICQDLVKHYGMKTKKANYLIKLDLQKAYDTIEWDFVEEMLKALNFPQSFIKLIMNCVRTPRFSLMFNGSVHGFFESKRGLRQGDPMSPLLFVIGMEYLSRILKVIGKKEDFHLHLRCSELKINHLAFADDVLLFSNGDFKSVYYLLQGLKLFSQTSGLQPNPKNPNLETEKLVVCSPSHLDKLSSLIHPCILVSGQDKAMGPGLIAWEKLCYSKTCGGLGFKRVHEWNLAAMGKYIWAISNKEDSLWMKWIHCVYIQDENWWQYKPPIQGSLYWRRFVLLKDTFKEACAGQVSIHTPYSVAKGYLLLRPNQEKERMKTKDRLARMGITQDTMCVLCCQDVETCPHLFFDSTVAAGCLLAVKAWLNWHAFATDLPRLLRWIGRAKMSKFRKLTFAACISGLVYMIWSARNAKIWCQSQVHSDLLMQQLKHSVKQRITLCWPKRVKEEDKA</sequence>
<dbReference type="PANTHER" id="PTHR33116:SF84">
    <property type="entry name" value="RNA-DIRECTED DNA POLYMERASE"/>
    <property type="match status" value="1"/>
</dbReference>
<organism evidence="2 3">
    <name type="scientific">Cannabis sativa</name>
    <name type="common">Hemp</name>
    <name type="synonym">Marijuana</name>
    <dbReference type="NCBI Taxonomy" id="3483"/>
    <lineage>
        <taxon>Eukaryota</taxon>
        <taxon>Viridiplantae</taxon>
        <taxon>Streptophyta</taxon>
        <taxon>Embryophyta</taxon>
        <taxon>Tracheophyta</taxon>
        <taxon>Spermatophyta</taxon>
        <taxon>Magnoliopsida</taxon>
        <taxon>eudicotyledons</taxon>
        <taxon>Gunneridae</taxon>
        <taxon>Pentapetalae</taxon>
        <taxon>rosids</taxon>
        <taxon>fabids</taxon>
        <taxon>Rosales</taxon>
        <taxon>Cannabaceae</taxon>
        <taxon>Cannabis</taxon>
    </lineage>
</organism>
<dbReference type="InterPro" id="IPR000477">
    <property type="entry name" value="RT_dom"/>
</dbReference>
<dbReference type="Gene3D" id="3.60.10.10">
    <property type="entry name" value="Endonuclease/exonuclease/phosphatase"/>
    <property type="match status" value="1"/>
</dbReference>
<dbReference type="PANTHER" id="PTHR33116">
    <property type="entry name" value="REVERSE TRANSCRIPTASE ZINC-BINDING DOMAIN-CONTAINING PROTEIN-RELATED-RELATED"/>
    <property type="match status" value="1"/>
</dbReference>
<evidence type="ECO:0000313" key="3">
    <source>
        <dbReference type="Proteomes" id="UP000596661"/>
    </source>
</evidence>
<dbReference type="Proteomes" id="UP000596661">
    <property type="component" value="Chromosome 1"/>
</dbReference>
<dbReference type="InterPro" id="IPR036691">
    <property type="entry name" value="Endo/exonu/phosph_ase_sf"/>
</dbReference>
<dbReference type="AlphaFoldDB" id="A0A803NJZ6"/>
<keyword evidence="3" id="KW-1185">Reference proteome</keyword>